<organism evidence="2 3">
    <name type="scientific">Castilleja foliolosa</name>
    <dbReference type="NCBI Taxonomy" id="1961234"/>
    <lineage>
        <taxon>Eukaryota</taxon>
        <taxon>Viridiplantae</taxon>
        <taxon>Streptophyta</taxon>
        <taxon>Embryophyta</taxon>
        <taxon>Tracheophyta</taxon>
        <taxon>Spermatophyta</taxon>
        <taxon>Magnoliopsida</taxon>
        <taxon>eudicotyledons</taxon>
        <taxon>Gunneridae</taxon>
        <taxon>Pentapetalae</taxon>
        <taxon>asterids</taxon>
        <taxon>lamiids</taxon>
        <taxon>Lamiales</taxon>
        <taxon>Orobanchaceae</taxon>
        <taxon>Pedicularideae</taxon>
        <taxon>Castillejinae</taxon>
        <taxon>Castilleja</taxon>
    </lineage>
</organism>
<comment type="caution">
    <text evidence="2">The sequence shown here is derived from an EMBL/GenBank/DDBJ whole genome shotgun (WGS) entry which is preliminary data.</text>
</comment>
<reference evidence="3" key="1">
    <citation type="journal article" date="2024" name="IScience">
        <title>Strigolactones Initiate the Formation of Haustorium-like Structures in Castilleja.</title>
        <authorList>
            <person name="Buerger M."/>
            <person name="Peterson D."/>
            <person name="Chory J."/>
        </authorList>
    </citation>
    <scope>NUCLEOTIDE SEQUENCE [LARGE SCALE GENOMIC DNA]</scope>
</reference>
<evidence type="ECO:0000256" key="1">
    <source>
        <dbReference type="SAM" id="MobiDB-lite"/>
    </source>
</evidence>
<evidence type="ECO:0008006" key="4">
    <source>
        <dbReference type="Google" id="ProtNLM"/>
    </source>
</evidence>
<protein>
    <recommendedName>
        <fullName evidence="4">Cullin N-terminal domain-containing protein</fullName>
    </recommendedName>
</protein>
<feature type="region of interest" description="Disordered" evidence="1">
    <location>
        <begin position="183"/>
        <end position="202"/>
    </location>
</feature>
<sequence length="202" mass="23123">MRATKACYTGDKKDENAAVKAVQVCMVHLCKSARFKLIQDMIERTFMSTIRPILGGVLEELEHDDLTKMTYYMKQIYVDLHTSVEAPHETELYIKKFRQLSEAWYVYALSRTDLCPINKGTAVDCGLLDGRLRPDPLNETLGVLCNCNVEGLLDSWSGSLPKVDGIESYFDFPLDKHMLKGMRKENDEIRRSEKKPVEKKPV</sequence>
<dbReference type="AlphaFoldDB" id="A0ABD3D354"/>
<proteinExistence type="predicted"/>
<evidence type="ECO:0000313" key="3">
    <source>
        <dbReference type="Proteomes" id="UP001632038"/>
    </source>
</evidence>
<name>A0ABD3D354_9LAMI</name>
<dbReference type="EMBL" id="JAVIJP010000027">
    <property type="protein sequence ID" value="KAL3636402.1"/>
    <property type="molecule type" value="Genomic_DNA"/>
</dbReference>
<evidence type="ECO:0000313" key="2">
    <source>
        <dbReference type="EMBL" id="KAL3636402.1"/>
    </source>
</evidence>
<keyword evidence="3" id="KW-1185">Reference proteome</keyword>
<accession>A0ABD3D354</accession>
<dbReference type="Proteomes" id="UP001632038">
    <property type="component" value="Unassembled WGS sequence"/>
</dbReference>
<gene>
    <name evidence="2" type="ORF">CASFOL_020949</name>
</gene>